<accession>A0A194US68</accession>
<gene>
    <name evidence="1" type="ORF">VP1G_01993</name>
</gene>
<dbReference type="Gene3D" id="3.40.50.720">
    <property type="entry name" value="NAD(P)-binding Rossmann-like Domain"/>
    <property type="match status" value="1"/>
</dbReference>
<organism evidence="1 2">
    <name type="scientific">Cytospora mali</name>
    <name type="common">Apple Valsa canker fungus</name>
    <name type="synonym">Valsa mali</name>
    <dbReference type="NCBI Taxonomy" id="578113"/>
    <lineage>
        <taxon>Eukaryota</taxon>
        <taxon>Fungi</taxon>
        <taxon>Dikarya</taxon>
        <taxon>Ascomycota</taxon>
        <taxon>Pezizomycotina</taxon>
        <taxon>Sordariomycetes</taxon>
        <taxon>Sordariomycetidae</taxon>
        <taxon>Diaporthales</taxon>
        <taxon>Cytosporaceae</taxon>
        <taxon>Cytospora</taxon>
    </lineage>
</organism>
<dbReference type="SUPFAM" id="SSF51735">
    <property type="entry name" value="NAD(P)-binding Rossmann-fold domains"/>
    <property type="match status" value="1"/>
</dbReference>
<dbReference type="InterPro" id="IPR036291">
    <property type="entry name" value="NAD(P)-bd_dom_sf"/>
</dbReference>
<dbReference type="Proteomes" id="UP000078576">
    <property type="component" value="Unassembled WGS sequence"/>
</dbReference>
<evidence type="ECO:0000313" key="1">
    <source>
        <dbReference type="EMBL" id="KUI54557.1"/>
    </source>
</evidence>
<protein>
    <submittedName>
        <fullName evidence="1">Uncharacterized protein</fullName>
    </submittedName>
</protein>
<dbReference type="EMBL" id="KN714674">
    <property type="protein sequence ID" value="KUI54557.1"/>
    <property type="molecule type" value="Genomic_DNA"/>
</dbReference>
<name>A0A194US68_CYTMA</name>
<reference evidence="2" key="1">
    <citation type="submission" date="2014-12" db="EMBL/GenBank/DDBJ databases">
        <title>Genome Sequence of Valsa Canker Pathogens Uncovers a Specific Adaption of Colonization on Woody Bark.</title>
        <authorList>
            <person name="Yin Z."/>
            <person name="Liu H."/>
            <person name="Gao X."/>
            <person name="Li Z."/>
            <person name="Song N."/>
            <person name="Ke X."/>
            <person name="Dai Q."/>
            <person name="Wu Y."/>
            <person name="Sun Y."/>
            <person name="Xu J.-R."/>
            <person name="Kang Z.K."/>
            <person name="Wang L."/>
            <person name="Huang L."/>
        </authorList>
    </citation>
    <scope>NUCLEOTIDE SEQUENCE [LARGE SCALE GENOMIC DNA]</scope>
    <source>
        <strain evidence="2">SXYL134</strain>
    </source>
</reference>
<dbReference type="OrthoDB" id="5232103at2759"/>
<proteinExistence type="predicted"/>
<keyword evidence="2" id="KW-1185">Reference proteome</keyword>
<dbReference type="AlphaFoldDB" id="A0A194US68"/>
<sequence length="709" mass="79430">MPPALPQEFWVSFRDPEICQDKTFGGQIPRSVDIYHDIDKLKNFTLTDRKIAVVGGQHAPPLSHGTLMQIMREGDKAWEGMSPRSVQMFHAFDHFMGGAKAATLHQFGDVDHVQSFFEVQEGRDATGDVHAASLDDLSKHAEAITSQRVFKDTDVLVINYDFSVVIADDTTFDNFIRYMIGRVDRAITATEALIKAAVPRMREGGRIIVLTNSLWAIATTEASYNGNLLVDKNHALTESLAQEVMEEHGIEISFLVNRIISGIRPIHWKSLCQDINHFACNGYSLDMLCKVSTRVAVIAAFGKNGPTNQEESIIYDRVLAAMLHTPCHWDAEKIQDKDLLQHHHAIYNCLADRYKTEHDGCNEPPSTPGVFFGSVSGLGKRLGRILEAVERESEGIQSCQYQCLDPMAPIDDHSEKTNKSHMIWVTEVLKEVPLAGKVAFVLDSGRHDGVAAKVCQELARLGAMIALTYVDEGENRAKAEELVEKIRLGGGQALALDGVPYRSGIYSDRENGQDSYIEQLAFRALRAFGAKQFHVIVNNVGCDYSLRRKPLDEKKKFVYADSTRNMLALNYVVEVCAEFGLLANNSRVINLAGMGASPATAADGLPFWEHPYRFMSYWYRHLDDLVAFNTLVPCAVHDNLYKPRDLVKPEIWWKNVDYLAAKYRNPENVARTAEVVGWLARPTSRAHTMMVIPNLFPMGAEASYVWERP</sequence>
<evidence type="ECO:0000313" key="2">
    <source>
        <dbReference type="Proteomes" id="UP000078576"/>
    </source>
</evidence>